<evidence type="ECO:0000259" key="1">
    <source>
        <dbReference type="Pfam" id="PF13472"/>
    </source>
</evidence>
<dbReference type="EMBL" id="CP133548">
    <property type="protein sequence ID" value="WMS88126.1"/>
    <property type="molecule type" value="Genomic_DNA"/>
</dbReference>
<dbReference type="PANTHER" id="PTHR30383">
    <property type="entry name" value="THIOESTERASE 1/PROTEASE 1/LYSOPHOSPHOLIPASE L1"/>
    <property type="match status" value="1"/>
</dbReference>
<dbReference type="EC" id="3.1.-.-" evidence="2"/>
<evidence type="ECO:0000313" key="3">
    <source>
        <dbReference type="Proteomes" id="UP001239782"/>
    </source>
</evidence>
<dbReference type="KEGG" id="plei:Q9312_04235"/>
<keyword evidence="2" id="KW-0378">Hydrolase</keyword>
<dbReference type="Proteomes" id="UP001239782">
    <property type="component" value="Chromosome"/>
</dbReference>
<evidence type="ECO:0000313" key="2">
    <source>
        <dbReference type="EMBL" id="WMS88126.1"/>
    </source>
</evidence>
<dbReference type="SUPFAM" id="SSF52266">
    <property type="entry name" value="SGNH hydrolase"/>
    <property type="match status" value="1"/>
</dbReference>
<dbReference type="PANTHER" id="PTHR30383:SF5">
    <property type="entry name" value="SGNH HYDROLASE-TYPE ESTERASE DOMAIN-CONTAINING PROTEIN"/>
    <property type="match status" value="1"/>
</dbReference>
<dbReference type="GO" id="GO:0004622">
    <property type="term" value="F:phosphatidylcholine lysophospholipase activity"/>
    <property type="evidence" value="ECO:0007669"/>
    <property type="project" value="TreeGrafter"/>
</dbReference>
<dbReference type="InterPro" id="IPR013830">
    <property type="entry name" value="SGNH_hydro"/>
</dbReference>
<feature type="domain" description="SGNH hydrolase-type esterase" evidence="1">
    <location>
        <begin position="12"/>
        <end position="205"/>
    </location>
</feature>
<name>A0AA51RV09_9GAMM</name>
<dbReference type="Gene3D" id="3.40.50.1110">
    <property type="entry name" value="SGNH hydrolase"/>
    <property type="match status" value="1"/>
</dbReference>
<keyword evidence="3" id="KW-1185">Reference proteome</keyword>
<organism evidence="2 3">
    <name type="scientific">Pleionea litopenaei</name>
    <dbReference type="NCBI Taxonomy" id="3070815"/>
    <lineage>
        <taxon>Bacteria</taxon>
        <taxon>Pseudomonadati</taxon>
        <taxon>Pseudomonadota</taxon>
        <taxon>Gammaproteobacteria</taxon>
        <taxon>Oceanospirillales</taxon>
        <taxon>Pleioneaceae</taxon>
        <taxon>Pleionea</taxon>
    </lineage>
</organism>
<dbReference type="AlphaFoldDB" id="A0AA51RV09"/>
<dbReference type="InterPro" id="IPR051532">
    <property type="entry name" value="Ester_Hydrolysis_Enzymes"/>
</dbReference>
<reference evidence="2 3" key="1">
    <citation type="submission" date="2023-08" db="EMBL/GenBank/DDBJ databases">
        <title>Pleionea litopenaei sp. nov., isolated from stomach of juvenile Litopenaeus vannamei.</title>
        <authorList>
            <person name="Rho A.M."/>
            <person name="Hwang C.Y."/>
        </authorList>
    </citation>
    <scope>NUCLEOTIDE SEQUENCE [LARGE SCALE GENOMIC DNA]</scope>
    <source>
        <strain evidence="2 3">HL-JVS1</strain>
    </source>
</reference>
<dbReference type="InterPro" id="IPR036514">
    <property type="entry name" value="SGNH_hydro_sf"/>
</dbReference>
<accession>A0AA51RV09</accession>
<protein>
    <submittedName>
        <fullName evidence="2">SGNH/GDSL hydrolase family protein</fullName>
        <ecNumber evidence="2">3.1.-.-</ecNumber>
    </submittedName>
</protein>
<proteinExistence type="predicted"/>
<dbReference type="Pfam" id="PF13472">
    <property type="entry name" value="Lipase_GDSL_2"/>
    <property type="match status" value="1"/>
</dbReference>
<dbReference type="RefSeq" id="WP_309203323.1">
    <property type="nucleotide sequence ID" value="NZ_CP133548.1"/>
</dbReference>
<gene>
    <name evidence="2" type="ORF">Q9312_04235</name>
</gene>
<sequence>MNLHRQLTQVFFWGDSFTAGENDYRRGGWTARVSAALMKRNHLQRQDVAMKNHWRAYPLGIGGETVDGLLRRFESEFKSRAVSNSRRLVCLQYGSNDVEWHKQKNRVPLPIFIRKYQQVLTFFQAQGAEVLGLSIWPTASALDGEPDIYGMVRHRADLERYNDALKTLVEQNRGYWVNTCPPTFHRDPGSWLDADGVHPSAQGHAYIALQILRSIRRIN</sequence>